<evidence type="ECO:0000256" key="1">
    <source>
        <dbReference type="SAM" id="MobiDB-lite"/>
    </source>
</evidence>
<evidence type="ECO:0000313" key="2">
    <source>
        <dbReference type="EMBL" id="TGZ51819.1"/>
    </source>
</evidence>
<dbReference type="AlphaFoldDB" id="A0A4S2KUI1"/>
<name>A0A4S2KUI1_9HYME</name>
<protein>
    <submittedName>
        <fullName evidence="2">Uncharacterized protein</fullName>
    </submittedName>
</protein>
<sequence>MAETRDSAVVADTVTGAASGQQPTISESGAPRDEDPSGRPVEENTKTVVSEAADKEQTKQINGDIGLADDDEVLAGTSEESRKRALWQFYSTGMLTHSHSDGEFPIYSQGECLR</sequence>
<comment type="caution">
    <text evidence="2">The sequence shown here is derived from an EMBL/GenBank/DDBJ whole genome shotgun (WGS) entry which is preliminary data.</text>
</comment>
<dbReference type="Proteomes" id="UP000310200">
    <property type="component" value="Unassembled WGS sequence"/>
</dbReference>
<feature type="compositionally biased region" description="Basic and acidic residues" evidence="1">
    <location>
        <begin position="30"/>
        <end position="45"/>
    </location>
</feature>
<dbReference type="EMBL" id="QBLH01001455">
    <property type="protein sequence ID" value="TGZ51819.1"/>
    <property type="molecule type" value="Genomic_DNA"/>
</dbReference>
<proteinExistence type="predicted"/>
<feature type="region of interest" description="Disordered" evidence="1">
    <location>
        <begin position="1"/>
        <end position="64"/>
    </location>
</feature>
<accession>A0A4S2KUI1</accession>
<reference evidence="2 3" key="1">
    <citation type="journal article" date="2019" name="Philos. Trans. R. Soc. Lond., B, Biol. Sci.">
        <title>Ant behaviour and brain gene expression of defending hosts depend on the ecological success of the intruding social parasite.</title>
        <authorList>
            <person name="Kaur R."/>
            <person name="Stoldt M."/>
            <person name="Jongepier E."/>
            <person name="Feldmeyer B."/>
            <person name="Menzel F."/>
            <person name="Bornberg-Bauer E."/>
            <person name="Foitzik S."/>
        </authorList>
    </citation>
    <scope>NUCLEOTIDE SEQUENCE [LARGE SCALE GENOMIC DNA]</scope>
    <source>
        <tissue evidence="2">Whole body</tissue>
    </source>
</reference>
<dbReference type="STRING" id="300112.A0A4S2KUI1"/>
<feature type="compositionally biased region" description="Polar residues" evidence="1">
    <location>
        <begin position="16"/>
        <end position="27"/>
    </location>
</feature>
<evidence type="ECO:0000313" key="3">
    <source>
        <dbReference type="Proteomes" id="UP000310200"/>
    </source>
</evidence>
<keyword evidence="3" id="KW-1185">Reference proteome</keyword>
<gene>
    <name evidence="2" type="ORF">DBV15_08598</name>
</gene>
<organism evidence="2 3">
    <name type="scientific">Temnothorax longispinosus</name>
    <dbReference type="NCBI Taxonomy" id="300112"/>
    <lineage>
        <taxon>Eukaryota</taxon>
        <taxon>Metazoa</taxon>
        <taxon>Ecdysozoa</taxon>
        <taxon>Arthropoda</taxon>
        <taxon>Hexapoda</taxon>
        <taxon>Insecta</taxon>
        <taxon>Pterygota</taxon>
        <taxon>Neoptera</taxon>
        <taxon>Endopterygota</taxon>
        <taxon>Hymenoptera</taxon>
        <taxon>Apocrita</taxon>
        <taxon>Aculeata</taxon>
        <taxon>Formicoidea</taxon>
        <taxon>Formicidae</taxon>
        <taxon>Myrmicinae</taxon>
        <taxon>Temnothorax</taxon>
    </lineage>
</organism>